<sequence>MNKMTNFLNTTNRNVAWFKGAFDRGELDMKPPFQRNPVWVTKQKSYLIDTILNEYPIPEIYMQETVDEKGKAKYIIVDGQQRTRAMLEFLEGKYCINAKESPDFADMYFEDLTTDQKKTIFQYNFVIRVLPDIPDPQLREIFQRLNKNVVSLNKQELRQATYWGPFIKTMNTLSDKDYWSKIDVFTANDIRRMIDVEFISELAIFYMHGFQNKKDNLDKYYALYEEEFENSKEVMETFDTVNGEILKILPEINNTRWSKKADFYTLFGFFAKQKDELPLSKDKREMARNKLLEFAEEINYFVKTDKGDEEVSYNPETKEYGRGIRATTDSGSRKVRENALNIKLEGLWE</sequence>
<accession>A0ABY9Y7P2</accession>
<dbReference type="RefSeq" id="WP_415863852.1">
    <property type="nucleotide sequence ID" value="NZ_CP134536.1"/>
</dbReference>
<evidence type="ECO:0000259" key="1">
    <source>
        <dbReference type="Pfam" id="PF03235"/>
    </source>
</evidence>
<dbReference type="PANTHER" id="PTHR39639">
    <property type="entry name" value="CHROMOSOME 16, WHOLE GENOME SHOTGUN SEQUENCE"/>
    <property type="match status" value="1"/>
</dbReference>
<gene>
    <name evidence="2" type="ORF">RHP49_06300</name>
</gene>
<dbReference type="EMBL" id="CP134536">
    <property type="protein sequence ID" value="WNH13865.1"/>
    <property type="molecule type" value="Genomic_DNA"/>
</dbReference>
<dbReference type="Pfam" id="PF03235">
    <property type="entry name" value="GmrSD_N"/>
    <property type="match status" value="1"/>
</dbReference>
<name>A0ABY9Y7P2_9FLAO</name>
<evidence type="ECO:0000313" key="3">
    <source>
        <dbReference type="Proteomes" id="UP001303407"/>
    </source>
</evidence>
<organism evidence="2 3">
    <name type="scientific">Thalassobellus suaedae</name>
    <dbReference type="NCBI Taxonomy" id="3074124"/>
    <lineage>
        <taxon>Bacteria</taxon>
        <taxon>Pseudomonadati</taxon>
        <taxon>Bacteroidota</taxon>
        <taxon>Flavobacteriia</taxon>
        <taxon>Flavobacteriales</taxon>
        <taxon>Flavobacteriaceae</taxon>
        <taxon>Thalassobellus</taxon>
    </lineage>
</organism>
<dbReference type="Proteomes" id="UP001303407">
    <property type="component" value="Chromosome"/>
</dbReference>
<dbReference type="PANTHER" id="PTHR39639:SF1">
    <property type="entry name" value="DUF262 DOMAIN-CONTAINING PROTEIN"/>
    <property type="match status" value="1"/>
</dbReference>
<protein>
    <submittedName>
        <fullName evidence="2">DUF262 domain-containing protein</fullName>
    </submittedName>
</protein>
<keyword evidence="3" id="KW-1185">Reference proteome</keyword>
<dbReference type="InterPro" id="IPR004919">
    <property type="entry name" value="GmrSD_N"/>
</dbReference>
<evidence type="ECO:0000313" key="2">
    <source>
        <dbReference type="EMBL" id="WNH13865.1"/>
    </source>
</evidence>
<feature type="domain" description="GmrSD restriction endonucleases N-terminal" evidence="1">
    <location>
        <begin position="28"/>
        <end position="162"/>
    </location>
</feature>
<proteinExistence type="predicted"/>
<reference evidence="2 3" key="1">
    <citation type="submission" date="2023-09" db="EMBL/GenBank/DDBJ databases">
        <title>Thalassobella suaedae gen. nov., sp. nov., a marine bacterium of the family Flavobacteriaceae isolated from a halophyte Suaeda japonica.</title>
        <authorList>
            <person name="Lee S.Y."/>
            <person name="Hwang C.Y."/>
        </authorList>
    </citation>
    <scope>NUCLEOTIDE SEQUENCE [LARGE SCALE GENOMIC DNA]</scope>
    <source>
        <strain evidence="2 3">HL-DH10</strain>
    </source>
</reference>